<comment type="caution">
    <text evidence="3">The sequence shown here is derived from an EMBL/GenBank/DDBJ whole genome shotgun (WGS) entry which is preliminary data.</text>
</comment>
<protein>
    <submittedName>
        <fullName evidence="3">Nuclease</fullName>
    </submittedName>
</protein>
<dbReference type="InterPro" id="IPR050190">
    <property type="entry name" value="UPF0213_domain"/>
</dbReference>
<dbReference type="PROSITE" id="PS50164">
    <property type="entry name" value="GIY_YIG"/>
    <property type="match status" value="1"/>
</dbReference>
<dbReference type="Proteomes" id="UP000054877">
    <property type="component" value="Unassembled WGS sequence"/>
</dbReference>
<organism evidence="3 4">
    <name type="scientific">Legionella spiritensis</name>
    <dbReference type="NCBI Taxonomy" id="452"/>
    <lineage>
        <taxon>Bacteria</taxon>
        <taxon>Pseudomonadati</taxon>
        <taxon>Pseudomonadota</taxon>
        <taxon>Gammaproteobacteria</taxon>
        <taxon>Legionellales</taxon>
        <taxon>Legionellaceae</taxon>
        <taxon>Legionella</taxon>
    </lineage>
</organism>
<dbReference type="EMBL" id="LNYX01000031">
    <property type="protein sequence ID" value="KTD61567.1"/>
    <property type="molecule type" value="Genomic_DNA"/>
</dbReference>
<dbReference type="STRING" id="452.Lspi_2197"/>
<dbReference type="PANTHER" id="PTHR34477">
    <property type="entry name" value="UPF0213 PROTEIN YHBQ"/>
    <property type="match status" value="1"/>
</dbReference>
<dbReference type="AlphaFoldDB" id="A0A0W0YY39"/>
<dbReference type="CDD" id="cd10456">
    <property type="entry name" value="GIY-YIG_UPF0213"/>
    <property type="match status" value="1"/>
</dbReference>
<dbReference type="InterPro" id="IPR035901">
    <property type="entry name" value="GIY-YIG_endonuc_sf"/>
</dbReference>
<name>A0A0W0YY39_LEGSP</name>
<accession>A0A0W0YY39</accession>
<dbReference type="Pfam" id="PF01541">
    <property type="entry name" value="GIY-YIG"/>
    <property type="match status" value="1"/>
</dbReference>
<proteinExistence type="inferred from homology"/>
<evidence type="ECO:0000259" key="2">
    <source>
        <dbReference type="PROSITE" id="PS50164"/>
    </source>
</evidence>
<dbReference type="RefSeq" id="WP_058484114.1">
    <property type="nucleotide sequence ID" value="NZ_CAAAII010000010.1"/>
</dbReference>
<dbReference type="OrthoDB" id="9797095at2"/>
<evidence type="ECO:0000256" key="1">
    <source>
        <dbReference type="ARBA" id="ARBA00007435"/>
    </source>
</evidence>
<dbReference type="SUPFAM" id="SSF82771">
    <property type="entry name" value="GIY-YIG endonuclease"/>
    <property type="match status" value="1"/>
</dbReference>
<evidence type="ECO:0000313" key="3">
    <source>
        <dbReference type="EMBL" id="KTD61567.1"/>
    </source>
</evidence>
<sequence>MKKYWVYILRCENDSLYTGYTDDLLIRYQAHKNGTGSKYTRSFKPKFIAQCWEISGEKRLAMQVERQIKKMSREEKESVILCPSILSSNSMVQPGIIPTDN</sequence>
<dbReference type="Gene3D" id="3.40.1440.10">
    <property type="entry name" value="GIY-YIG endonuclease"/>
    <property type="match status" value="1"/>
</dbReference>
<reference evidence="3 4" key="1">
    <citation type="submission" date="2015-11" db="EMBL/GenBank/DDBJ databases">
        <title>Genomic analysis of 38 Legionella species identifies large and diverse effector repertoires.</title>
        <authorList>
            <person name="Burstein D."/>
            <person name="Amaro F."/>
            <person name="Zusman T."/>
            <person name="Lifshitz Z."/>
            <person name="Cohen O."/>
            <person name="Gilbert J.A."/>
            <person name="Pupko T."/>
            <person name="Shuman H.A."/>
            <person name="Segal G."/>
        </authorList>
    </citation>
    <scope>NUCLEOTIDE SEQUENCE [LARGE SCALE GENOMIC DNA]</scope>
    <source>
        <strain evidence="3 4">Mt.St.Helens-9</strain>
    </source>
</reference>
<keyword evidence="4" id="KW-1185">Reference proteome</keyword>
<comment type="similarity">
    <text evidence="1">Belongs to the UPF0213 family.</text>
</comment>
<gene>
    <name evidence="3" type="ORF">Lspi_2197</name>
</gene>
<dbReference type="PANTHER" id="PTHR34477:SF1">
    <property type="entry name" value="UPF0213 PROTEIN YHBQ"/>
    <property type="match status" value="1"/>
</dbReference>
<evidence type="ECO:0000313" key="4">
    <source>
        <dbReference type="Proteomes" id="UP000054877"/>
    </source>
</evidence>
<dbReference type="InterPro" id="IPR000305">
    <property type="entry name" value="GIY-YIG_endonuc"/>
</dbReference>
<feature type="domain" description="GIY-YIG" evidence="2">
    <location>
        <begin position="2"/>
        <end position="78"/>
    </location>
</feature>
<dbReference type="PATRIC" id="fig|452.5.peg.2421"/>